<name>A0ABR4F1F3_9PEZI</name>
<gene>
    <name evidence="1" type="ORF">FJTKL_04393</name>
</gene>
<dbReference type="EMBL" id="JBAWTH010000017">
    <property type="protein sequence ID" value="KAL2288356.1"/>
    <property type="molecule type" value="Genomic_DNA"/>
</dbReference>
<evidence type="ECO:0000313" key="2">
    <source>
        <dbReference type="Proteomes" id="UP001600888"/>
    </source>
</evidence>
<reference evidence="1 2" key="1">
    <citation type="submission" date="2024-03" db="EMBL/GenBank/DDBJ databases">
        <title>A high-quality draft genome sequence of Diaporthe vaccinii, a causative agent of upright dieback and viscid rot disease in cranberry plants.</title>
        <authorList>
            <person name="Sarrasin M."/>
            <person name="Lang B.F."/>
            <person name="Burger G."/>
        </authorList>
    </citation>
    <scope>NUCLEOTIDE SEQUENCE [LARGE SCALE GENOMIC DNA]</scope>
    <source>
        <strain evidence="1 2">IS7</strain>
    </source>
</reference>
<sequence length="67" mass="7171">MQRRTGSPAAADQTTFLLLGADVIHVSSGRPHCTQHHFAVASLYSRHNIPDLPSTSSDLESLSISPS</sequence>
<accession>A0ABR4F1F3</accession>
<protein>
    <submittedName>
        <fullName evidence="1">Uncharacterized protein</fullName>
    </submittedName>
</protein>
<proteinExistence type="predicted"/>
<dbReference type="Proteomes" id="UP001600888">
    <property type="component" value="Unassembled WGS sequence"/>
</dbReference>
<keyword evidence="2" id="KW-1185">Reference proteome</keyword>
<evidence type="ECO:0000313" key="1">
    <source>
        <dbReference type="EMBL" id="KAL2288356.1"/>
    </source>
</evidence>
<organism evidence="1 2">
    <name type="scientific">Diaporthe vaccinii</name>
    <dbReference type="NCBI Taxonomy" id="105482"/>
    <lineage>
        <taxon>Eukaryota</taxon>
        <taxon>Fungi</taxon>
        <taxon>Dikarya</taxon>
        <taxon>Ascomycota</taxon>
        <taxon>Pezizomycotina</taxon>
        <taxon>Sordariomycetes</taxon>
        <taxon>Sordariomycetidae</taxon>
        <taxon>Diaporthales</taxon>
        <taxon>Diaporthaceae</taxon>
        <taxon>Diaporthe</taxon>
        <taxon>Diaporthe eres species complex</taxon>
    </lineage>
</organism>
<comment type="caution">
    <text evidence="1">The sequence shown here is derived from an EMBL/GenBank/DDBJ whole genome shotgun (WGS) entry which is preliminary data.</text>
</comment>